<gene>
    <name evidence="4" type="ORF">CBB_239</name>
</gene>
<sequence length="162" mass="18482">MSNWVLTSKDPKLLNDIKNFEGSIQYQKKLGYYKNDKFWTYKDSLGYPTIGYGHLILSGEDFKQGLTESQANALLDKDIAEKVADAKYIYEQYGMKGGIELQKVLTQMVFQMGKTKVLKFKNTLSCMAREDYKGAAAGMRNSAWYRQTTSRAETLARIVESL</sequence>
<dbReference type="InterPro" id="IPR001165">
    <property type="entry name" value="T4-type_lysozyme"/>
</dbReference>
<dbReference type="PANTHER" id="PTHR37406:SF1">
    <property type="entry name" value="T4-TYPE LYSOZYME 1-RELATED"/>
    <property type="match status" value="1"/>
</dbReference>
<dbReference type="Proteomes" id="UP000223891">
    <property type="component" value="Segment"/>
</dbReference>
<keyword evidence="2 3" id="KW-0081">Bacteriolytic enzyme</keyword>
<dbReference type="GO" id="GO:0009253">
    <property type="term" value="P:peptidoglycan catabolic process"/>
    <property type="evidence" value="ECO:0007669"/>
    <property type="project" value="InterPro"/>
</dbReference>
<dbReference type="PRINTS" id="PR00684">
    <property type="entry name" value="T4LYSOZYME"/>
</dbReference>
<dbReference type="PANTHER" id="PTHR37406">
    <property type="entry name" value="T4-TYPE LYSOZYME 1-RELATED"/>
    <property type="match status" value="1"/>
</dbReference>
<accession>A0A1L2CUW3</accession>
<dbReference type="InterPro" id="IPR002196">
    <property type="entry name" value="Glyco_hydro_24"/>
</dbReference>
<dbReference type="EMBL" id="KU574722">
    <property type="protein sequence ID" value="AMM43804.1"/>
    <property type="molecule type" value="Genomic_DNA"/>
</dbReference>
<dbReference type="SUPFAM" id="SSF53955">
    <property type="entry name" value="Lysozyme-like"/>
    <property type="match status" value="1"/>
</dbReference>
<evidence type="ECO:0000256" key="2">
    <source>
        <dbReference type="ARBA" id="ARBA00022638"/>
    </source>
</evidence>
<reference evidence="5" key="1">
    <citation type="submission" date="2016-01" db="EMBL/GenBank/DDBJ databases">
        <title>Isolation and Characterization of Enterobacteria phage CBB.</title>
        <authorList>
            <person name="Buttimer C.T.H."/>
            <person name="Hendrix H."/>
            <person name="Alexandre H."/>
            <person name="O'Mahony J."/>
            <person name="Lavigne R."/>
            <person name="Coffey A."/>
        </authorList>
    </citation>
    <scope>NUCLEOTIDE SEQUENCE [LARGE SCALE GENOMIC DNA]</scope>
</reference>
<dbReference type="GO" id="GO:0003796">
    <property type="term" value="F:lysozyme activity"/>
    <property type="evidence" value="ECO:0007669"/>
    <property type="project" value="UniProtKB-EC"/>
</dbReference>
<comment type="similarity">
    <text evidence="3">Belongs to the glycosyl hydrolase 24 family.</text>
</comment>
<evidence type="ECO:0000256" key="3">
    <source>
        <dbReference type="RuleBase" id="RU003788"/>
    </source>
</evidence>
<dbReference type="GO" id="GO:0016998">
    <property type="term" value="P:cell wall macromolecule catabolic process"/>
    <property type="evidence" value="ECO:0007669"/>
    <property type="project" value="InterPro"/>
</dbReference>
<dbReference type="Gene3D" id="1.10.530.40">
    <property type="match status" value="1"/>
</dbReference>
<name>A0A1L2CUW3_9CAUD</name>
<dbReference type="GO" id="GO:0031640">
    <property type="term" value="P:killing of cells of another organism"/>
    <property type="evidence" value="ECO:0007669"/>
    <property type="project" value="UniProtKB-KW"/>
</dbReference>
<evidence type="ECO:0000313" key="4">
    <source>
        <dbReference type="EMBL" id="AMM43804.1"/>
    </source>
</evidence>
<keyword evidence="1 3" id="KW-0929">Antimicrobial</keyword>
<dbReference type="SMR" id="A0A1L2CUW3"/>
<dbReference type="InterPro" id="IPR023346">
    <property type="entry name" value="Lysozyme-like_dom_sf"/>
</dbReference>
<proteinExistence type="inferred from homology"/>
<dbReference type="GO" id="GO:0042742">
    <property type="term" value="P:defense response to bacterium"/>
    <property type="evidence" value="ECO:0007669"/>
    <property type="project" value="UniProtKB-KW"/>
</dbReference>
<organism evidence="4 5">
    <name type="scientific">Pectobacterium phage vB_PcaM_CBB</name>
    <dbReference type="NCBI Taxonomy" id="2772511"/>
    <lineage>
        <taxon>Viruses</taxon>
        <taxon>Duplodnaviria</taxon>
        <taxon>Heunggongvirae</taxon>
        <taxon>Uroviricota</taxon>
        <taxon>Caudoviricetes</taxon>
        <taxon>Mimasvirus</taxon>
        <taxon>Mimasvirus CBB</taxon>
    </lineage>
</organism>
<protein>
    <recommendedName>
        <fullName evidence="3">Lysozyme</fullName>
        <ecNumber evidence="3">3.2.1.17</ecNumber>
    </recommendedName>
</protein>
<evidence type="ECO:0000256" key="1">
    <source>
        <dbReference type="ARBA" id="ARBA00022529"/>
    </source>
</evidence>
<keyword evidence="3" id="KW-0326">Glycosidase</keyword>
<keyword evidence="3" id="KW-0378">Hydrolase</keyword>
<dbReference type="InterPro" id="IPR023347">
    <property type="entry name" value="Lysozyme_dom_sf"/>
</dbReference>
<dbReference type="EC" id="3.2.1.17" evidence="3"/>
<dbReference type="InterPro" id="IPR052619">
    <property type="entry name" value="Phage_lysozyme-like"/>
</dbReference>
<evidence type="ECO:0000313" key="5">
    <source>
        <dbReference type="Proteomes" id="UP000223891"/>
    </source>
</evidence>
<dbReference type="Pfam" id="PF00959">
    <property type="entry name" value="Phage_lysozyme"/>
    <property type="match status" value="1"/>
</dbReference>
<comment type="catalytic activity">
    <reaction evidence="3">
        <text>Hydrolysis of (1-&gt;4)-beta-linkages between N-acetylmuramic acid and N-acetyl-D-glucosamine residues in a peptidoglycan and between N-acetyl-D-glucosamine residues in chitodextrins.</text>
        <dbReference type="EC" id="3.2.1.17"/>
    </reaction>
</comment>
<keyword evidence="5" id="KW-1185">Reference proteome</keyword>